<dbReference type="PANTHER" id="PTHR12277:SF81">
    <property type="entry name" value="PROTEIN ABHD13"/>
    <property type="match status" value="1"/>
</dbReference>
<dbReference type="SUPFAM" id="SSF53474">
    <property type="entry name" value="alpha/beta-Hydrolases"/>
    <property type="match status" value="1"/>
</dbReference>
<evidence type="ECO:0000256" key="1">
    <source>
        <dbReference type="SAM" id="SignalP"/>
    </source>
</evidence>
<reference evidence="3" key="1">
    <citation type="submission" date="2022-05" db="EMBL/GenBank/DDBJ databases">
        <title>Alysiella filiformis genome sequencing.</title>
        <authorList>
            <person name="Viehboeck T."/>
        </authorList>
    </citation>
    <scope>NUCLEOTIDE SEQUENCE</scope>
    <source>
        <strain evidence="3">DSM 2580</strain>
    </source>
</reference>
<protein>
    <submittedName>
        <fullName evidence="3">Alpha/beta hydrolase</fullName>
    </submittedName>
</protein>
<dbReference type="InterPro" id="IPR029058">
    <property type="entry name" value="AB_hydrolase_fold"/>
</dbReference>
<feature type="chain" id="PRO_5042208188" evidence="1">
    <location>
        <begin position="26"/>
        <end position="275"/>
    </location>
</feature>
<keyword evidence="3" id="KW-0378">Hydrolase</keyword>
<feature type="domain" description="Serine aminopeptidase S33" evidence="2">
    <location>
        <begin position="70"/>
        <end position="180"/>
    </location>
</feature>
<proteinExistence type="predicted"/>
<dbReference type="AlphaFoldDB" id="A0AAE9HT34"/>
<keyword evidence="1" id="KW-0732">Signal</keyword>
<organism evidence="3 4">
    <name type="scientific">Conchiformibius steedae DSM 2580</name>
    <dbReference type="NCBI Taxonomy" id="1121352"/>
    <lineage>
        <taxon>Bacteria</taxon>
        <taxon>Pseudomonadati</taxon>
        <taxon>Pseudomonadota</taxon>
        <taxon>Betaproteobacteria</taxon>
        <taxon>Neisseriales</taxon>
        <taxon>Neisseriaceae</taxon>
        <taxon>Conchiformibius</taxon>
    </lineage>
</organism>
<sequence length="275" mass="30232">MKKNRLFWSGILVAGLALAVLPSCAQQAFYHPDRHDYTRPEHTIQTWQDVFFHSKDGTKLHGRFAPATGTAKGTVIHVHGNAQNLSAHWDFVSWLPAQGYNVFAFDYRGYGRSEGKPDVRGLFDDTHAALDYIRSRRDLDANKLLVFGQSLGGTNAIAAVGAGNKQGIRAVAIEATFANYAAIANDKITGAGLLMNNRYSADRHIASISPIPLLLIHGDADSVIHVKHAHALFAAARAPKKLIIVPNGEHIDALSHPHHRTHYRHVLTDFFQSAL</sequence>
<dbReference type="Pfam" id="PF12146">
    <property type="entry name" value="Hydrolase_4"/>
    <property type="match status" value="1"/>
</dbReference>
<name>A0AAE9HT34_9NEIS</name>
<dbReference type="GO" id="GO:0016787">
    <property type="term" value="F:hydrolase activity"/>
    <property type="evidence" value="ECO:0007669"/>
    <property type="project" value="UniProtKB-KW"/>
</dbReference>
<dbReference type="PANTHER" id="PTHR12277">
    <property type="entry name" value="ALPHA/BETA HYDROLASE DOMAIN-CONTAINING PROTEIN"/>
    <property type="match status" value="1"/>
</dbReference>
<evidence type="ECO:0000259" key="2">
    <source>
        <dbReference type="Pfam" id="PF12146"/>
    </source>
</evidence>
<evidence type="ECO:0000313" key="3">
    <source>
        <dbReference type="EMBL" id="URD67589.1"/>
    </source>
</evidence>
<dbReference type="InterPro" id="IPR022742">
    <property type="entry name" value="Hydrolase_4"/>
</dbReference>
<accession>A0AAE9HT34</accession>
<dbReference type="EMBL" id="CP097501">
    <property type="protein sequence ID" value="URD67589.1"/>
    <property type="molecule type" value="Genomic_DNA"/>
</dbReference>
<gene>
    <name evidence="3" type="ORF">LNQ82_00040</name>
</gene>
<dbReference type="Proteomes" id="UP001056819">
    <property type="component" value="Chromosome"/>
</dbReference>
<feature type="signal peptide" evidence="1">
    <location>
        <begin position="1"/>
        <end position="25"/>
    </location>
</feature>
<dbReference type="Gene3D" id="3.40.50.1820">
    <property type="entry name" value="alpha/beta hydrolase"/>
    <property type="match status" value="1"/>
</dbReference>
<dbReference type="RefSeq" id="WP_027021482.1">
    <property type="nucleotide sequence ID" value="NZ_CP097501.1"/>
</dbReference>
<evidence type="ECO:0000313" key="4">
    <source>
        <dbReference type="Proteomes" id="UP001056819"/>
    </source>
</evidence>